<keyword evidence="3" id="KW-0804">Transcription</keyword>
<dbReference type="SUPFAM" id="SSF46689">
    <property type="entry name" value="Homeodomain-like"/>
    <property type="match status" value="1"/>
</dbReference>
<dbReference type="Proteomes" id="UP000256304">
    <property type="component" value="Unassembled WGS sequence"/>
</dbReference>
<dbReference type="InterPro" id="IPR014710">
    <property type="entry name" value="RmlC-like_jellyroll"/>
</dbReference>
<evidence type="ECO:0000313" key="6">
    <source>
        <dbReference type="Proteomes" id="UP000256304"/>
    </source>
</evidence>
<keyword evidence="2 5" id="KW-0238">DNA-binding</keyword>
<dbReference type="PROSITE" id="PS01124">
    <property type="entry name" value="HTH_ARAC_FAMILY_2"/>
    <property type="match status" value="1"/>
</dbReference>
<organism evidence="5 6">
    <name type="scientific">Paenibacillus taihuensis</name>
    <dbReference type="NCBI Taxonomy" id="1156355"/>
    <lineage>
        <taxon>Bacteria</taxon>
        <taxon>Bacillati</taxon>
        <taxon>Bacillota</taxon>
        <taxon>Bacilli</taxon>
        <taxon>Bacillales</taxon>
        <taxon>Paenibacillaceae</taxon>
        <taxon>Paenibacillus</taxon>
    </lineage>
</organism>
<name>A0A3D9SE40_9BACL</name>
<dbReference type="InterPro" id="IPR018060">
    <property type="entry name" value="HTH_AraC"/>
</dbReference>
<protein>
    <submittedName>
        <fullName evidence="5">AraC-like DNA-binding protein</fullName>
    </submittedName>
</protein>
<reference evidence="5 6" key="1">
    <citation type="submission" date="2018-08" db="EMBL/GenBank/DDBJ databases">
        <title>Genomic Encyclopedia of Type Strains, Phase III (KMG-III): the genomes of soil and plant-associated and newly described type strains.</title>
        <authorList>
            <person name="Whitman W."/>
        </authorList>
    </citation>
    <scope>NUCLEOTIDE SEQUENCE [LARGE SCALE GENOMIC DNA]</scope>
    <source>
        <strain evidence="5 6">CGMCC 1.10966</strain>
    </source>
</reference>
<accession>A0A3D9SE40</accession>
<dbReference type="RefSeq" id="WP_116187582.1">
    <property type="nucleotide sequence ID" value="NZ_QTTN01000002.1"/>
</dbReference>
<evidence type="ECO:0000259" key="4">
    <source>
        <dbReference type="PROSITE" id="PS01124"/>
    </source>
</evidence>
<dbReference type="InterPro" id="IPR037923">
    <property type="entry name" value="HTH-like"/>
</dbReference>
<dbReference type="SUPFAM" id="SSF51215">
    <property type="entry name" value="Regulatory protein AraC"/>
    <property type="match status" value="1"/>
</dbReference>
<dbReference type="OrthoDB" id="625043at2"/>
<proteinExistence type="predicted"/>
<dbReference type="Pfam" id="PF02311">
    <property type="entry name" value="AraC_binding"/>
    <property type="match status" value="1"/>
</dbReference>
<dbReference type="PANTHER" id="PTHR43280">
    <property type="entry name" value="ARAC-FAMILY TRANSCRIPTIONAL REGULATOR"/>
    <property type="match status" value="1"/>
</dbReference>
<dbReference type="AlphaFoldDB" id="A0A3D9SE40"/>
<dbReference type="InterPro" id="IPR003313">
    <property type="entry name" value="AraC-bd"/>
</dbReference>
<comment type="caution">
    <text evidence="5">The sequence shown here is derived from an EMBL/GenBank/DDBJ whole genome shotgun (WGS) entry which is preliminary data.</text>
</comment>
<keyword evidence="6" id="KW-1185">Reference proteome</keyword>
<dbReference type="Pfam" id="PF12833">
    <property type="entry name" value="HTH_18"/>
    <property type="match status" value="1"/>
</dbReference>
<evidence type="ECO:0000256" key="2">
    <source>
        <dbReference type="ARBA" id="ARBA00023125"/>
    </source>
</evidence>
<dbReference type="SMART" id="SM00342">
    <property type="entry name" value="HTH_ARAC"/>
    <property type="match status" value="1"/>
</dbReference>
<gene>
    <name evidence="5" type="ORF">A8990_102223</name>
</gene>
<evidence type="ECO:0000256" key="3">
    <source>
        <dbReference type="ARBA" id="ARBA00023163"/>
    </source>
</evidence>
<dbReference type="GO" id="GO:0043565">
    <property type="term" value="F:sequence-specific DNA binding"/>
    <property type="evidence" value="ECO:0007669"/>
    <property type="project" value="InterPro"/>
</dbReference>
<dbReference type="Gene3D" id="1.10.10.60">
    <property type="entry name" value="Homeodomain-like"/>
    <property type="match status" value="2"/>
</dbReference>
<sequence length="298" mass="35105">MTTSFSPAVRKTTLRELSPVIHWAQQHNRTPAFKWNRRIYDFQLLYVKHGELRATIEGEPAMKVRAGSLLILPPWRHHRIEIMTEPYAELLGVHFDFFEMPEVTHSILIDEQAPNVALLSHIPYLQDKPIFTELVYNTVSPKIISLFENIVQEWSERQQGYEVICKGLLVHLITLLVRHQNEGRSLAHPKYEVQLLQLAEEIRTDFSRRWTSTEMAKYLLVHEDYMSRQFKAMMGIGPNKFVQSVRHQEAKRLLRETDQTIESISAAVGYEDFHYFSRIFKRWEGISAMQFRKLSRLI</sequence>
<keyword evidence="1" id="KW-0805">Transcription regulation</keyword>
<feature type="domain" description="HTH araC/xylS-type" evidence="4">
    <location>
        <begin position="196"/>
        <end position="294"/>
    </location>
</feature>
<dbReference type="GO" id="GO:0003700">
    <property type="term" value="F:DNA-binding transcription factor activity"/>
    <property type="evidence" value="ECO:0007669"/>
    <property type="project" value="InterPro"/>
</dbReference>
<evidence type="ECO:0000313" key="5">
    <source>
        <dbReference type="EMBL" id="REE93136.1"/>
    </source>
</evidence>
<dbReference type="PANTHER" id="PTHR43280:SF2">
    <property type="entry name" value="HTH-TYPE TRANSCRIPTIONAL REGULATOR EXSA"/>
    <property type="match status" value="1"/>
</dbReference>
<evidence type="ECO:0000256" key="1">
    <source>
        <dbReference type="ARBA" id="ARBA00023015"/>
    </source>
</evidence>
<dbReference type="InterPro" id="IPR009057">
    <property type="entry name" value="Homeodomain-like_sf"/>
</dbReference>
<dbReference type="EMBL" id="QTTN01000002">
    <property type="protein sequence ID" value="REE93136.1"/>
    <property type="molecule type" value="Genomic_DNA"/>
</dbReference>
<dbReference type="Gene3D" id="2.60.120.10">
    <property type="entry name" value="Jelly Rolls"/>
    <property type="match status" value="1"/>
</dbReference>